<dbReference type="InterPro" id="IPR034904">
    <property type="entry name" value="FSCA_dom_sf"/>
</dbReference>
<evidence type="ECO:0000313" key="2">
    <source>
        <dbReference type="EMBL" id="QYD70787.1"/>
    </source>
</evidence>
<protein>
    <submittedName>
        <fullName evidence="2">Phenylacetate-CoA oxygenase subunit PaaJ</fullName>
    </submittedName>
</protein>
<dbReference type="EMBL" id="CP080095">
    <property type="protein sequence ID" value="QYD70787.1"/>
    <property type="molecule type" value="Genomic_DNA"/>
</dbReference>
<dbReference type="PANTHER" id="PTHR42831">
    <property type="entry name" value="FE-S PROTEIN MATURATION AUXILIARY FACTOR YITW"/>
    <property type="match status" value="1"/>
</dbReference>
<evidence type="ECO:0000259" key="1">
    <source>
        <dbReference type="Pfam" id="PF23451"/>
    </source>
</evidence>
<accession>A0ABX8UP61</accession>
<evidence type="ECO:0000313" key="3">
    <source>
        <dbReference type="Proteomes" id="UP000826462"/>
    </source>
</evidence>
<dbReference type="InterPro" id="IPR056572">
    <property type="entry name" value="Zn_ribbon_PaaD"/>
</dbReference>
<gene>
    <name evidence="2" type="ORF">KZJ38_02805</name>
</gene>
<reference evidence="2 3" key="1">
    <citation type="submission" date="2021-07" db="EMBL/GenBank/DDBJ databases">
        <title>Paraburkholderia edwinii protects Aspergillus sp. from phenazines by acting as a toxin sponge.</title>
        <authorList>
            <person name="Dahlstrom K.M."/>
            <person name="Newman D.K."/>
        </authorList>
    </citation>
    <scope>NUCLEOTIDE SEQUENCE [LARGE SCALE GENOMIC DNA]</scope>
    <source>
        <strain evidence="2 3">Pe01</strain>
    </source>
</reference>
<organism evidence="2 3">
    <name type="scientific">Paraburkholderia edwinii</name>
    <dbReference type="NCBI Taxonomy" id="2861782"/>
    <lineage>
        <taxon>Bacteria</taxon>
        <taxon>Pseudomonadati</taxon>
        <taxon>Pseudomonadota</taxon>
        <taxon>Betaproteobacteria</taxon>
        <taxon>Burkholderiales</taxon>
        <taxon>Burkholderiaceae</taxon>
        <taxon>Paraburkholderia</taxon>
    </lineage>
</organism>
<sequence length="229" mass="23841">MPVVSIRELGILRDVRRASDGVLEVVITPTYSGCPAMWQIAEDIGTALDAAHLKPYRIETVLAPAWTTDWIGAEAREKLRAYGIAPPTHQCAVDGINHIESGPYARALEKVVRFAPRERVASTVSGAASASAGSLASTACAGLTAPAASATLASLTEPAAASIARASFSASAASPAHSAITAPTASAPPPCSHCGSAHTERLAQFGSTACKALYRCVDCREPFDYFKPY</sequence>
<keyword evidence="3" id="KW-1185">Reference proteome</keyword>
<name>A0ABX8UP61_9BURK</name>
<proteinExistence type="predicted"/>
<dbReference type="SUPFAM" id="SSF117916">
    <property type="entry name" value="Fe-S cluster assembly (FSCA) domain-like"/>
    <property type="match status" value="1"/>
</dbReference>
<feature type="domain" description="PaaD zinc beta ribbon" evidence="1">
    <location>
        <begin position="184"/>
        <end position="227"/>
    </location>
</feature>
<dbReference type="Pfam" id="PF23451">
    <property type="entry name" value="Zn_ribbon_PaaD"/>
    <property type="match status" value="1"/>
</dbReference>
<dbReference type="PANTHER" id="PTHR42831:SF3">
    <property type="entry name" value="1,2-PHENYLACETYL-COA EPOXIDASE, SUBUNIT D-RELATED"/>
    <property type="match status" value="1"/>
</dbReference>
<dbReference type="Proteomes" id="UP000826462">
    <property type="component" value="Chromosome 1"/>
</dbReference>
<dbReference type="InterPro" id="IPR052339">
    <property type="entry name" value="Fe-S_Maturation_MIP18"/>
</dbReference>
<dbReference type="Gene3D" id="3.30.300.130">
    <property type="entry name" value="Fe-S cluster assembly (FSCA)"/>
    <property type="match status" value="1"/>
</dbReference>